<evidence type="ECO:0000313" key="15">
    <source>
        <dbReference type="Ensembl" id="ENSSHAP00000038414.1"/>
    </source>
</evidence>
<evidence type="ECO:0000256" key="2">
    <source>
        <dbReference type="ARBA" id="ARBA00022490"/>
    </source>
</evidence>
<evidence type="ECO:0000256" key="12">
    <source>
        <dbReference type="SAM" id="Coils"/>
    </source>
</evidence>
<feature type="region of interest" description="Disordered" evidence="13">
    <location>
        <begin position="136"/>
        <end position="222"/>
    </location>
</feature>
<reference evidence="15" key="3">
    <citation type="submission" date="2025-09" db="UniProtKB">
        <authorList>
            <consortium name="Ensembl"/>
        </authorList>
    </citation>
    <scope>IDENTIFICATION</scope>
</reference>
<feature type="coiled-coil region" evidence="12">
    <location>
        <begin position="1206"/>
        <end position="1552"/>
    </location>
</feature>
<dbReference type="InterPro" id="IPR002048">
    <property type="entry name" value="EF_hand_dom"/>
</dbReference>
<keyword evidence="2" id="KW-0963">Cytoplasm</keyword>
<feature type="domain" description="EF-hand" evidence="14">
    <location>
        <begin position="15"/>
        <end position="50"/>
    </location>
</feature>
<dbReference type="Pfam" id="PF13499">
    <property type="entry name" value="EF-hand_7"/>
    <property type="match status" value="1"/>
</dbReference>
<gene>
    <name evidence="15" type="primary">NINL</name>
</gene>
<evidence type="ECO:0000256" key="11">
    <source>
        <dbReference type="ARBA" id="ARBA00071185"/>
    </source>
</evidence>
<feature type="coiled-coil region" evidence="12">
    <location>
        <begin position="1139"/>
        <end position="1166"/>
    </location>
</feature>
<organism evidence="15 16">
    <name type="scientific">Sarcophilus harrisii</name>
    <name type="common">Tasmanian devil</name>
    <name type="synonym">Sarcophilus laniarius</name>
    <dbReference type="NCBI Taxonomy" id="9305"/>
    <lineage>
        <taxon>Eukaryota</taxon>
        <taxon>Metazoa</taxon>
        <taxon>Chordata</taxon>
        <taxon>Craniata</taxon>
        <taxon>Vertebrata</taxon>
        <taxon>Euteleostomi</taxon>
        <taxon>Mammalia</taxon>
        <taxon>Metatheria</taxon>
        <taxon>Dasyuromorphia</taxon>
        <taxon>Dasyuridae</taxon>
        <taxon>Sarcophilus</taxon>
    </lineage>
</organism>
<protein>
    <recommendedName>
        <fullName evidence="11">Ninein-like protein</fullName>
    </recommendedName>
</protein>
<evidence type="ECO:0000256" key="10">
    <source>
        <dbReference type="ARBA" id="ARBA00023212"/>
    </source>
</evidence>
<keyword evidence="16" id="KW-1185">Reference proteome</keyword>
<keyword evidence="10" id="KW-0206">Cytoskeleton</keyword>
<evidence type="ECO:0000256" key="3">
    <source>
        <dbReference type="ARBA" id="ARBA00022553"/>
    </source>
</evidence>
<feature type="compositionally biased region" description="Basic and acidic residues" evidence="13">
    <location>
        <begin position="158"/>
        <end position="171"/>
    </location>
</feature>
<evidence type="ECO:0000256" key="13">
    <source>
        <dbReference type="SAM" id="MobiDB-lite"/>
    </source>
</evidence>
<feature type="coiled-coil region" evidence="12">
    <location>
        <begin position="504"/>
        <end position="566"/>
    </location>
</feature>
<keyword evidence="5" id="KW-0479">Metal-binding</keyword>
<dbReference type="GO" id="GO:0005813">
    <property type="term" value="C:centrosome"/>
    <property type="evidence" value="ECO:0007669"/>
    <property type="project" value="UniProtKB-SubCell"/>
</dbReference>
<evidence type="ECO:0000256" key="9">
    <source>
        <dbReference type="ARBA" id="ARBA00023054"/>
    </source>
</evidence>
<evidence type="ECO:0000259" key="14">
    <source>
        <dbReference type="PROSITE" id="PS50222"/>
    </source>
</evidence>
<sequence>MFIGCYGMDEEEESKYVAQLKEVYSSCDATGTGYLGKEELTELCQKLHLERQLPLLLQTLLGNDHFARVNFEEFKEGFVAILSSDINVSTSEDSSYLEPDFQNYAELNGSNAVPDTPLHVTPKDEFPSNRLCAPIQKAGPDEVQPKYVNGAKCYGRRSRPERQDPEPETKFLQEQQINANVKSPLRRSASLESVESLKSDEEVESAKEPQNETFESQGQTWNPEIFDNSPKSSNASLDVTENQVWGIWEELGVGSSGYLDEEELATVCKNIGLQELEKEELEDLFNKLDRDGDGRVSFKEFQLGVCSHGPYSVPGSSTPIKSNNHWPHHQVYEENGCKTSTTSSLLSICMDVHFFSSIDDGTGFAVPEQVIGIWAQEGIKNGKEILQNLDFNMEDKVNLLELTWAFDNELMTGGGIQQAALASYRHELCYLQGQAEQTVKERDKLKHDLEKVEKRNLEFVKEMDDCHIAMEHLTESKIKHLEEDYRGKLSVIRSEIEMEREMFWQQVNRQRTKLEADIEYLQREEVCLQEKLTLALKENSRLQKEIMEVVEKLAASEKLVSKLQNDLEFVLKDKLEPHNPELFSQEERFAEVVKEYELKCRDLSDRNDELQTELEGLRSQLHESKYHHSWSQENDNVPDEYILHDDDQEGITSVGDDHVPVSIETEIMVEQLKEHYQDLKIKLETKVNYYEREIELMKKNFEKERKAIEQGFKVEISELEDQKAALEVLNVKSQELIENLKDQIQKSTQSQEFERKLEKERSEMEQYYAKEISNLGQRLAQEKDQLEEELKLKHQNELQLMRTEAEMELNQKLSWAEAQNAENYEKLLVQHQHEKEDMLRRYSLQVKEIKEQYDLGKKQWEEKEKEISTQYKKKELKLEERMNEEHARICKMFVIEKEKVELTYKMQIERLTRETEKMRALLSDEKRQINNETKCVTSQEIFFPHKSRNQGNLYEEDWKQGEQLLVWPESKGENHDKSEDVFFIQNKKEIEGENISNLGTKYVTELKDQNFPTETAHKSCEFPTSLSSERPFDSVRINDTNLTLPKTKEAIFLSPGGAYAPPLRSEEEWKIEEQQMKKQLVSVDERDIQNENFSSHLSVREEKLLLLKTEENDLVAQFPQRVNLIPTLEPKKNLIFSGNEAFEKQRAVLEKQAGELTEKLELVKMKEKGLTTQVQETEEQAQKHIIALEHELCLREEAIKKGAKLLDMYIQSHQQLENQLRTKEEELSTLREKEEVILNQLKQKEEAMEEKRKKTETQLEREKDEMKIKLVQLEELVGALEKETNSREIDRIELCKLSEDNRLLKNKLKKFQQDLEDIEMESNQQRKQIEELNREKNEAFNEREEYSKQMEEHKTEISQLNTMISKLTDEVSVLQAQNESSQHIVQQLTQRLTKEGHQKKEKDGQIQELELELDHVNQECQSLRLSELQLREKLEENQDQLLEAKERLKLAQSQHAEEMLQVKEQMFQLVPQDYVTELQNALAKEQQMVQHVREDFKFYTEQASRQLAKQKEQHEERLKNMEERVEEVEMSLKNMEILLQEKVEQLKEQFAKNAKSDLLLKDLYVENAHLMKALQITEQKQKGAEKKNFVLEEKIIALNKLINKITPASLAV</sequence>
<dbReference type="FunCoup" id="A0A7N4PJF8">
    <property type="interactions" value="529"/>
</dbReference>
<dbReference type="InterPro" id="IPR011992">
    <property type="entry name" value="EF-hand-dom_pair"/>
</dbReference>
<dbReference type="GeneTree" id="ENSGT00660000095541"/>
<keyword evidence="4" id="KW-0493">Microtubule</keyword>
<proteinExistence type="predicted"/>
<name>A0A7N4PJF8_SARHA</name>
<dbReference type="FunFam" id="1.10.238.10:FF:000094">
    <property type="entry name" value="ninein isoform X7"/>
    <property type="match status" value="1"/>
</dbReference>
<evidence type="ECO:0000256" key="7">
    <source>
        <dbReference type="ARBA" id="ARBA00022837"/>
    </source>
</evidence>
<evidence type="ECO:0000256" key="1">
    <source>
        <dbReference type="ARBA" id="ARBA00004300"/>
    </source>
</evidence>
<evidence type="ECO:0000256" key="6">
    <source>
        <dbReference type="ARBA" id="ARBA00022737"/>
    </source>
</evidence>
<feature type="compositionally biased region" description="Polar residues" evidence="13">
    <location>
        <begin position="211"/>
        <end position="222"/>
    </location>
</feature>
<dbReference type="PANTHER" id="PTHR18905">
    <property type="entry name" value="NINEIN"/>
    <property type="match status" value="1"/>
</dbReference>
<evidence type="ECO:0000256" key="8">
    <source>
        <dbReference type="ARBA" id="ARBA00022843"/>
    </source>
</evidence>
<keyword evidence="8" id="KW-0832">Ubl conjugation</keyword>
<evidence type="ECO:0000313" key="16">
    <source>
        <dbReference type="Proteomes" id="UP000007648"/>
    </source>
</evidence>
<dbReference type="Ensembl" id="ENSSHAT00000036102.1">
    <property type="protein sequence ID" value="ENSSHAP00000038414.1"/>
    <property type="gene ID" value="ENSSHAG00000017247.2"/>
</dbReference>
<feature type="coiled-coil region" evidence="12">
    <location>
        <begin position="821"/>
        <end position="877"/>
    </location>
</feature>
<feature type="compositionally biased region" description="Basic and acidic residues" evidence="13">
    <location>
        <begin position="195"/>
        <end position="210"/>
    </location>
</feature>
<keyword evidence="9 12" id="KW-0175">Coiled coil</keyword>
<keyword evidence="6" id="KW-0677">Repeat</keyword>
<comment type="subcellular location">
    <subcellularLocation>
        <location evidence="1">Cytoplasm</location>
        <location evidence="1">Cytoskeleton</location>
        <location evidence="1">Microtubule organizing center</location>
        <location evidence="1">Centrosome</location>
    </subcellularLocation>
</comment>
<feature type="coiled-coil region" evidence="12">
    <location>
        <begin position="435"/>
        <end position="462"/>
    </location>
</feature>
<feature type="domain" description="EF-hand" evidence="14">
    <location>
        <begin position="239"/>
        <end position="274"/>
    </location>
</feature>
<dbReference type="PROSITE" id="PS00018">
    <property type="entry name" value="EF_HAND_1"/>
    <property type="match status" value="2"/>
</dbReference>
<dbReference type="Proteomes" id="UP000007648">
    <property type="component" value="Unassembled WGS sequence"/>
</dbReference>
<dbReference type="Gene3D" id="1.10.238.10">
    <property type="entry name" value="EF-hand"/>
    <property type="match status" value="2"/>
</dbReference>
<dbReference type="GO" id="GO:0034454">
    <property type="term" value="P:microtubule anchoring at centrosome"/>
    <property type="evidence" value="ECO:0007669"/>
    <property type="project" value="TreeGrafter"/>
</dbReference>
<dbReference type="FunFam" id="1.10.238.10:FF:000209">
    <property type="entry name" value="Ninein like"/>
    <property type="match status" value="1"/>
</dbReference>
<accession>A0A7N4PJF8</accession>
<dbReference type="SMART" id="SM00054">
    <property type="entry name" value="EFh"/>
    <property type="match status" value="3"/>
</dbReference>
<dbReference type="InParanoid" id="A0A7N4PJF8"/>
<dbReference type="GO" id="GO:0005509">
    <property type="term" value="F:calcium ion binding"/>
    <property type="evidence" value="ECO:0007669"/>
    <property type="project" value="InterPro"/>
</dbReference>
<feature type="coiled-coil region" evidence="12">
    <location>
        <begin position="680"/>
        <end position="796"/>
    </location>
</feature>
<dbReference type="GO" id="GO:0005874">
    <property type="term" value="C:microtubule"/>
    <property type="evidence" value="ECO:0007669"/>
    <property type="project" value="UniProtKB-KW"/>
</dbReference>
<dbReference type="PROSITE" id="PS50222">
    <property type="entry name" value="EF_HAND_2"/>
    <property type="match status" value="3"/>
</dbReference>
<reference evidence="15" key="2">
    <citation type="submission" date="2025-08" db="UniProtKB">
        <authorList>
            <consortium name="Ensembl"/>
        </authorList>
    </citation>
    <scope>IDENTIFICATION</scope>
</reference>
<feature type="compositionally biased region" description="Polar residues" evidence="13">
    <location>
        <begin position="172"/>
        <end position="181"/>
    </location>
</feature>
<keyword evidence="7" id="KW-0106">Calcium</keyword>
<evidence type="ECO:0000256" key="4">
    <source>
        <dbReference type="ARBA" id="ARBA00022701"/>
    </source>
</evidence>
<reference evidence="15 16" key="1">
    <citation type="journal article" date="2011" name="Proc. Natl. Acad. Sci. U.S.A.">
        <title>Genetic diversity and population structure of the endangered marsupial Sarcophilus harrisii (Tasmanian devil).</title>
        <authorList>
            <person name="Miller W."/>
            <person name="Hayes V.M."/>
            <person name="Ratan A."/>
            <person name="Petersen D.C."/>
            <person name="Wittekindt N.E."/>
            <person name="Miller J."/>
            <person name="Walenz B."/>
            <person name="Knight J."/>
            <person name="Qi J."/>
            <person name="Zhao F."/>
            <person name="Wang Q."/>
            <person name="Bedoya-Reina O.C."/>
            <person name="Katiyar N."/>
            <person name="Tomsho L.P."/>
            <person name="Kasson L.M."/>
            <person name="Hardie R.A."/>
            <person name="Woodbridge P."/>
            <person name="Tindall E.A."/>
            <person name="Bertelsen M.F."/>
            <person name="Dixon D."/>
            <person name="Pyecroft S."/>
            <person name="Helgen K.M."/>
            <person name="Lesk A.M."/>
            <person name="Pringle T.H."/>
            <person name="Patterson N."/>
            <person name="Zhang Y."/>
            <person name="Kreiss A."/>
            <person name="Woods G.M."/>
            <person name="Jones M.E."/>
            <person name="Schuster S.C."/>
        </authorList>
    </citation>
    <scope>NUCLEOTIDE SEQUENCE [LARGE SCALE GENOMIC DNA]</scope>
</reference>
<keyword evidence="3" id="KW-0597">Phosphoprotein</keyword>
<feature type="coiled-coil region" evidence="12">
    <location>
        <begin position="593"/>
        <end position="620"/>
    </location>
</feature>
<dbReference type="SUPFAM" id="SSF47473">
    <property type="entry name" value="EF-hand"/>
    <property type="match status" value="1"/>
</dbReference>
<dbReference type="PANTHER" id="PTHR18905:SF12">
    <property type="entry name" value="NINEIN-LIKE PROTEIN"/>
    <property type="match status" value="1"/>
</dbReference>
<dbReference type="InterPro" id="IPR018247">
    <property type="entry name" value="EF_Hand_1_Ca_BS"/>
</dbReference>
<feature type="domain" description="EF-hand" evidence="14">
    <location>
        <begin position="276"/>
        <end position="311"/>
    </location>
</feature>
<evidence type="ECO:0000256" key="5">
    <source>
        <dbReference type="ARBA" id="ARBA00022723"/>
    </source>
</evidence>